<evidence type="ECO:0000313" key="5">
    <source>
        <dbReference type="Proteomes" id="UP001175226"/>
    </source>
</evidence>
<reference evidence="4" key="1">
    <citation type="submission" date="2023-06" db="EMBL/GenBank/DDBJ databases">
        <authorList>
            <consortium name="Lawrence Berkeley National Laboratory"/>
            <person name="Ahrendt S."/>
            <person name="Sahu N."/>
            <person name="Indic B."/>
            <person name="Wong-Bajracharya J."/>
            <person name="Merenyi Z."/>
            <person name="Ke H.-M."/>
            <person name="Monk M."/>
            <person name="Kocsube S."/>
            <person name="Drula E."/>
            <person name="Lipzen A."/>
            <person name="Balint B."/>
            <person name="Henrissat B."/>
            <person name="Andreopoulos B."/>
            <person name="Martin F.M."/>
            <person name="Harder C.B."/>
            <person name="Rigling D."/>
            <person name="Ford K.L."/>
            <person name="Foster G.D."/>
            <person name="Pangilinan J."/>
            <person name="Papanicolaou A."/>
            <person name="Barry K."/>
            <person name="LaButti K."/>
            <person name="Viragh M."/>
            <person name="Koriabine M."/>
            <person name="Yan M."/>
            <person name="Riley R."/>
            <person name="Champramary S."/>
            <person name="Plett K.L."/>
            <person name="Tsai I.J."/>
            <person name="Slot J."/>
            <person name="Sipos G."/>
            <person name="Plett J."/>
            <person name="Nagy L.G."/>
            <person name="Grigoriev I.V."/>
        </authorList>
    </citation>
    <scope>NUCLEOTIDE SEQUENCE</scope>
    <source>
        <strain evidence="4">FPL87.14</strain>
    </source>
</reference>
<gene>
    <name evidence="4" type="ORF">EV421DRAFT_1892465</name>
</gene>
<protein>
    <submittedName>
        <fullName evidence="4">Uncharacterized protein</fullName>
    </submittedName>
</protein>
<dbReference type="Pfam" id="PF13427">
    <property type="entry name" value="AadA_C"/>
    <property type="match status" value="1"/>
</dbReference>
<dbReference type="InterPro" id="IPR043519">
    <property type="entry name" value="NT_sf"/>
</dbReference>
<keyword evidence="1" id="KW-0808">Transferase</keyword>
<feature type="domain" description="Polymerase nucleotidyl transferase" evidence="2">
    <location>
        <begin position="14"/>
        <end position="46"/>
    </location>
</feature>
<evidence type="ECO:0000259" key="2">
    <source>
        <dbReference type="Pfam" id="PF01909"/>
    </source>
</evidence>
<sequence length="202" mass="22500">MRVLGKFTGVNGLIAVYLFGSASYGEYEPGISDLDVQAIISSPLPQSTYRKLATQLGHRAILCLARKLEFVLYTKDAVAGDGMTDYFLLDIASGRERDTMFAEPRHDRVFAAIVDCIEWRRQHESVSANATINACRTWRFTETGTWGSKAEGAKWATRNLKPEVPEVLRRVSLARRGRTSLPPGECDQFLELVLTRIRSGGS</sequence>
<dbReference type="SUPFAM" id="SSF81301">
    <property type="entry name" value="Nucleotidyltransferase"/>
    <property type="match status" value="1"/>
</dbReference>
<organism evidence="4 5">
    <name type="scientific">Armillaria borealis</name>
    <dbReference type="NCBI Taxonomy" id="47425"/>
    <lineage>
        <taxon>Eukaryota</taxon>
        <taxon>Fungi</taxon>
        <taxon>Dikarya</taxon>
        <taxon>Basidiomycota</taxon>
        <taxon>Agaricomycotina</taxon>
        <taxon>Agaricomycetes</taxon>
        <taxon>Agaricomycetidae</taxon>
        <taxon>Agaricales</taxon>
        <taxon>Marasmiineae</taxon>
        <taxon>Physalacriaceae</taxon>
        <taxon>Armillaria</taxon>
    </lineage>
</organism>
<evidence type="ECO:0000256" key="1">
    <source>
        <dbReference type="ARBA" id="ARBA00022679"/>
    </source>
</evidence>
<dbReference type="CDD" id="cd05403">
    <property type="entry name" value="NT_KNTase_like"/>
    <property type="match status" value="1"/>
</dbReference>
<name>A0AA39J5V0_9AGAR</name>
<keyword evidence="5" id="KW-1185">Reference proteome</keyword>
<dbReference type="EMBL" id="JAUEPT010000058">
    <property type="protein sequence ID" value="KAK0436005.1"/>
    <property type="molecule type" value="Genomic_DNA"/>
</dbReference>
<evidence type="ECO:0000259" key="3">
    <source>
        <dbReference type="Pfam" id="PF13427"/>
    </source>
</evidence>
<comment type="caution">
    <text evidence="4">The sequence shown here is derived from an EMBL/GenBank/DDBJ whole genome shotgun (WGS) entry which is preliminary data.</text>
</comment>
<dbReference type="GO" id="GO:0016779">
    <property type="term" value="F:nucleotidyltransferase activity"/>
    <property type="evidence" value="ECO:0007669"/>
    <property type="project" value="InterPro"/>
</dbReference>
<dbReference type="Pfam" id="PF01909">
    <property type="entry name" value="NTP_transf_2"/>
    <property type="match status" value="1"/>
</dbReference>
<accession>A0AA39J5V0</accession>
<dbReference type="Gene3D" id="3.30.460.10">
    <property type="entry name" value="Beta Polymerase, domain 2"/>
    <property type="match status" value="1"/>
</dbReference>
<evidence type="ECO:0000313" key="4">
    <source>
        <dbReference type="EMBL" id="KAK0436005.1"/>
    </source>
</evidence>
<feature type="domain" description="Adenylyltransferase AadA C-terminal" evidence="3">
    <location>
        <begin position="106"/>
        <end position="178"/>
    </location>
</feature>
<dbReference type="InterPro" id="IPR002934">
    <property type="entry name" value="Polymerase_NTP_transf_dom"/>
</dbReference>
<dbReference type="InterPro" id="IPR025184">
    <property type="entry name" value="AadA_C"/>
</dbReference>
<dbReference type="Proteomes" id="UP001175226">
    <property type="component" value="Unassembled WGS sequence"/>
</dbReference>
<dbReference type="AlphaFoldDB" id="A0AA39J5V0"/>
<proteinExistence type="predicted"/>